<dbReference type="Proteomes" id="UP000039437">
    <property type="component" value="Unassembled WGS sequence"/>
</dbReference>
<dbReference type="Gene3D" id="1.20.5.1930">
    <property type="match status" value="1"/>
</dbReference>
<evidence type="ECO:0000313" key="8">
    <source>
        <dbReference type="EMBL" id="CRI10207.1"/>
    </source>
</evidence>
<reference evidence="8 10" key="1">
    <citation type="submission" date="2015-04" db="EMBL/GenBank/DDBJ databases">
        <authorList>
            <person name="Syromyatnikov M.Y."/>
            <person name="Popov V.N."/>
        </authorList>
    </citation>
    <scope>NUCLEOTIDE SEQUENCE [LARGE SCALE GENOMIC DNA]</scope>
    <source>
        <strain evidence="8 10">AH1</strain>
    </source>
</reference>
<feature type="transmembrane region" description="Helical" evidence="6">
    <location>
        <begin position="131"/>
        <end position="149"/>
    </location>
</feature>
<dbReference type="Pfam" id="PF07730">
    <property type="entry name" value="HisKA_3"/>
    <property type="match status" value="1"/>
</dbReference>
<dbReference type="CDD" id="cd16917">
    <property type="entry name" value="HATPase_UhpB-NarQ-NarX-like"/>
    <property type="match status" value="1"/>
</dbReference>
<dbReference type="EC" id="2.7.13.3" evidence="2"/>
<evidence type="ECO:0000256" key="2">
    <source>
        <dbReference type="ARBA" id="ARBA00012438"/>
    </source>
</evidence>
<dbReference type="RefSeq" id="WP_000670290.1">
    <property type="nucleotide sequence ID" value="NZ_AP024203.1"/>
</dbReference>
<evidence type="ECO:0000256" key="6">
    <source>
        <dbReference type="SAM" id="Phobius"/>
    </source>
</evidence>
<feature type="transmembrane region" description="Helical" evidence="6">
    <location>
        <begin position="107"/>
        <end position="125"/>
    </location>
</feature>
<dbReference type="GO" id="GO:0016020">
    <property type="term" value="C:membrane"/>
    <property type="evidence" value="ECO:0007669"/>
    <property type="project" value="InterPro"/>
</dbReference>
<feature type="domain" description="Signal transduction histidine kinase subgroup 3 dimerisation and phosphoacceptor" evidence="7">
    <location>
        <begin position="176"/>
        <end position="241"/>
    </location>
</feature>
<keyword evidence="4 8" id="KW-0418">Kinase</keyword>
<feature type="transmembrane region" description="Helical" evidence="6">
    <location>
        <begin position="12"/>
        <end position="29"/>
    </location>
</feature>
<dbReference type="GO" id="GO:0000155">
    <property type="term" value="F:phosphorelay sensor kinase activity"/>
    <property type="evidence" value="ECO:0007669"/>
    <property type="project" value="InterPro"/>
</dbReference>
<sequence>MKFLKDTSIAEISSILYLIFPIAGIFFNEVYGPKWLYIISVIVFSLSYLILVIVNKRLNTLMFYILLIIHYFIICYFVFSVHPMLSLFFFYSAFAIPFTFKNNVKKMATNLFILTMIICLTITYLVHNDYFVAMTIYYVVILLIVFDNLKKVKDREYKKEIEEKNRYINTLITEQERHRIGQDLHDTLGHVFASLSLKSELAYKIIDSDTENAKAELLAINKLSRESLNKVREIIDDIRLPSFIEEIESICKILKDADIQFTFENKELAQLLSPTKQSILVMIAREAINNVIKHANASKVHGQLRAMNEHKLQFIIQDNGEGIDSGCEIKSISQRVQHLNGTLEVESNKGTKLIIEMPTGGIA</sequence>
<feature type="transmembrane region" description="Helical" evidence="6">
    <location>
        <begin position="85"/>
        <end position="100"/>
    </location>
</feature>
<dbReference type="AlphaFoldDB" id="A0A0U1MKE0"/>
<dbReference type="SMR" id="A0A0U1MKE0"/>
<keyword evidence="5" id="KW-0902">Two-component regulatory system</keyword>
<evidence type="ECO:0000256" key="4">
    <source>
        <dbReference type="ARBA" id="ARBA00022777"/>
    </source>
</evidence>
<dbReference type="Proteomes" id="UP000433366">
    <property type="component" value="Unassembled WGS sequence"/>
</dbReference>
<keyword evidence="6" id="KW-0472">Membrane</keyword>
<organism evidence="8 10">
    <name type="scientific">Staphylococcus aureus</name>
    <dbReference type="NCBI Taxonomy" id="1280"/>
    <lineage>
        <taxon>Bacteria</taxon>
        <taxon>Bacillati</taxon>
        <taxon>Bacillota</taxon>
        <taxon>Bacilli</taxon>
        <taxon>Bacillales</taxon>
        <taxon>Staphylococcaceae</taxon>
        <taxon>Staphylococcus</taxon>
    </lineage>
</organism>
<dbReference type="Gene3D" id="3.30.565.10">
    <property type="entry name" value="Histidine kinase-like ATPase, C-terminal domain"/>
    <property type="match status" value="1"/>
</dbReference>
<dbReference type="PANTHER" id="PTHR24421:SF63">
    <property type="entry name" value="SENSOR HISTIDINE KINASE DESK"/>
    <property type="match status" value="1"/>
</dbReference>
<dbReference type="EMBL" id="WPRH01000091">
    <property type="protein sequence ID" value="MVI54479.1"/>
    <property type="molecule type" value="Genomic_DNA"/>
</dbReference>
<evidence type="ECO:0000256" key="5">
    <source>
        <dbReference type="ARBA" id="ARBA00023012"/>
    </source>
</evidence>
<dbReference type="InterPro" id="IPR050482">
    <property type="entry name" value="Sensor_HK_TwoCompSys"/>
</dbReference>
<proteinExistence type="predicted"/>
<dbReference type="PATRIC" id="fig|1280.3385.peg.2291"/>
<evidence type="ECO:0000256" key="1">
    <source>
        <dbReference type="ARBA" id="ARBA00000085"/>
    </source>
</evidence>
<evidence type="ECO:0000313" key="11">
    <source>
        <dbReference type="Proteomes" id="UP000433366"/>
    </source>
</evidence>
<evidence type="ECO:0000313" key="10">
    <source>
        <dbReference type="Proteomes" id="UP000039437"/>
    </source>
</evidence>
<evidence type="ECO:0000313" key="9">
    <source>
        <dbReference type="EMBL" id="MVI54479.1"/>
    </source>
</evidence>
<keyword evidence="3" id="KW-0808">Transferase</keyword>
<accession>A0A0U1MKE0</accession>
<dbReference type="SUPFAM" id="SSF55874">
    <property type="entry name" value="ATPase domain of HSP90 chaperone/DNA topoisomerase II/histidine kinase"/>
    <property type="match status" value="1"/>
</dbReference>
<dbReference type="EMBL" id="CVOQ01000018">
    <property type="protein sequence ID" value="CRI10207.1"/>
    <property type="molecule type" value="Genomic_DNA"/>
</dbReference>
<name>A0A0U1MKE0_STAAU</name>
<reference evidence="9 11" key="2">
    <citation type="submission" date="2019-11" db="EMBL/GenBank/DDBJ databases">
        <title>Implementation of targeted gown and glove precautions to prevent Staphylococcus aureus acquisition in community-based nursing homes.</title>
        <authorList>
            <person name="Stine O.C."/>
        </authorList>
    </citation>
    <scope>NUCLEOTIDE SEQUENCE [LARGE SCALE GENOMIC DNA]</scope>
    <source>
        <strain evidence="9 11">S_4031.LGMP.AI</strain>
    </source>
</reference>
<dbReference type="PANTHER" id="PTHR24421">
    <property type="entry name" value="NITRATE/NITRITE SENSOR PROTEIN NARX-RELATED"/>
    <property type="match status" value="1"/>
</dbReference>
<keyword evidence="6" id="KW-1133">Transmembrane helix</keyword>
<feature type="transmembrane region" description="Helical" evidence="6">
    <location>
        <begin position="35"/>
        <end position="54"/>
    </location>
</feature>
<evidence type="ECO:0000256" key="3">
    <source>
        <dbReference type="ARBA" id="ARBA00022679"/>
    </source>
</evidence>
<dbReference type="InterPro" id="IPR036890">
    <property type="entry name" value="HATPase_C_sf"/>
</dbReference>
<evidence type="ECO:0000259" key="7">
    <source>
        <dbReference type="Pfam" id="PF07730"/>
    </source>
</evidence>
<gene>
    <name evidence="8" type="ORF">BN1321_250013</name>
    <name evidence="9" type="ORF">GO793_01205</name>
</gene>
<protein>
    <recommendedName>
        <fullName evidence="2">histidine kinase</fullName>
        <ecNumber evidence="2">2.7.13.3</ecNumber>
    </recommendedName>
</protein>
<comment type="catalytic activity">
    <reaction evidence="1">
        <text>ATP + protein L-histidine = ADP + protein N-phospho-L-histidine.</text>
        <dbReference type="EC" id="2.7.13.3"/>
    </reaction>
</comment>
<keyword evidence="6" id="KW-0812">Transmembrane</keyword>
<dbReference type="GO" id="GO:0046983">
    <property type="term" value="F:protein dimerization activity"/>
    <property type="evidence" value="ECO:0007669"/>
    <property type="project" value="InterPro"/>
</dbReference>
<feature type="transmembrane region" description="Helical" evidence="6">
    <location>
        <begin position="61"/>
        <end position="79"/>
    </location>
</feature>
<dbReference type="InterPro" id="IPR011712">
    <property type="entry name" value="Sig_transdc_His_kin_sub3_dim/P"/>
</dbReference>